<organism evidence="6 7">
    <name type="scientific">Sphingomonas sediminicola</name>
    <dbReference type="NCBI Taxonomy" id="386874"/>
    <lineage>
        <taxon>Bacteria</taxon>
        <taxon>Pseudomonadati</taxon>
        <taxon>Pseudomonadota</taxon>
        <taxon>Alphaproteobacteria</taxon>
        <taxon>Sphingomonadales</taxon>
        <taxon>Sphingomonadaceae</taxon>
        <taxon>Sphingomonas</taxon>
    </lineage>
</organism>
<dbReference type="RefSeq" id="WP_187708435.1">
    <property type="nucleotide sequence ID" value="NZ_CP060782.1"/>
</dbReference>
<feature type="region of interest" description="Disordered" evidence="3">
    <location>
        <begin position="77"/>
        <end position="144"/>
    </location>
</feature>
<feature type="compositionally biased region" description="Basic and acidic residues" evidence="3">
    <location>
        <begin position="118"/>
        <end position="137"/>
    </location>
</feature>
<dbReference type="Proteomes" id="UP000516105">
    <property type="component" value="Chromosome"/>
</dbReference>
<dbReference type="InterPro" id="IPR011992">
    <property type="entry name" value="EF-hand-dom_pair"/>
</dbReference>
<dbReference type="SMART" id="SM00054">
    <property type="entry name" value="EFh"/>
    <property type="match status" value="4"/>
</dbReference>
<dbReference type="Pfam" id="PF13202">
    <property type="entry name" value="EF-hand_5"/>
    <property type="match status" value="2"/>
</dbReference>
<feature type="signal peptide" evidence="4">
    <location>
        <begin position="1"/>
        <end position="19"/>
    </location>
</feature>
<dbReference type="SUPFAM" id="SSF47473">
    <property type="entry name" value="EF-hand"/>
    <property type="match status" value="1"/>
</dbReference>
<proteinExistence type="predicted"/>
<feature type="region of interest" description="Disordered" evidence="3">
    <location>
        <begin position="183"/>
        <end position="205"/>
    </location>
</feature>
<dbReference type="EMBL" id="CP060782">
    <property type="protein sequence ID" value="QNP45479.1"/>
    <property type="molecule type" value="Genomic_DNA"/>
</dbReference>
<dbReference type="Pfam" id="PF13499">
    <property type="entry name" value="EF-hand_7"/>
    <property type="match status" value="1"/>
</dbReference>
<keyword evidence="7" id="KW-1185">Reference proteome</keyword>
<feature type="domain" description="EF-hand" evidence="5">
    <location>
        <begin position="86"/>
        <end position="121"/>
    </location>
</feature>
<feature type="domain" description="EF-hand" evidence="5">
    <location>
        <begin position="43"/>
        <end position="78"/>
    </location>
</feature>
<feature type="domain" description="EF-hand" evidence="5">
    <location>
        <begin position="167"/>
        <end position="202"/>
    </location>
</feature>
<evidence type="ECO:0000313" key="7">
    <source>
        <dbReference type="Proteomes" id="UP000516105"/>
    </source>
</evidence>
<keyword evidence="2" id="KW-0677">Repeat</keyword>
<dbReference type="PANTHER" id="PTHR10827:SF98">
    <property type="entry name" value="45 KDA CALCIUM-BINDING PROTEIN"/>
    <property type="match status" value="1"/>
</dbReference>
<keyword evidence="4" id="KW-0732">Signal</keyword>
<feature type="compositionally biased region" description="Basic and acidic residues" evidence="3">
    <location>
        <begin position="78"/>
        <end position="102"/>
    </location>
</feature>
<dbReference type="Gene3D" id="1.10.238.10">
    <property type="entry name" value="EF-hand"/>
    <property type="match status" value="2"/>
</dbReference>
<protein>
    <submittedName>
        <fullName evidence="6">EF-hand domain-containing protein</fullName>
    </submittedName>
</protein>
<dbReference type="InterPro" id="IPR002048">
    <property type="entry name" value="EF_hand_dom"/>
</dbReference>
<evidence type="ECO:0000256" key="3">
    <source>
        <dbReference type="SAM" id="MobiDB-lite"/>
    </source>
</evidence>
<reference evidence="6 7" key="1">
    <citation type="submission" date="2020-08" db="EMBL/GenBank/DDBJ databases">
        <title>Genome sequence of Sphingomonas sediminicola KACC 15039T.</title>
        <authorList>
            <person name="Hyun D.-W."/>
            <person name="Bae J.-W."/>
        </authorList>
    </citation>
    <scope>NUCLEOTIDE SEQUENCE [LARGE SCALE GENOMIC DNA]</scope>
    <source>
        <strain evidence="6 7">KACC 15039</strain>
    </source>
</reference>
<sequence>MKRLWIGGAMLLASAAAIAQVAPSAAPQAPAQPMAAKVHTRAEVQAKVAEHFAKVDANHDGVVTKAEADAAAQAFRGKWSERAKDRRDDRGDRMFDRLDSNRDGSVSRAEWDAGQAQHEQRIASHDRDGGGRRDGHKPGGMHGMSGFSGHMFEMADSNKDGRITLQEAQAAALRHFDMADANRDGQITPDERKQMHERMRAEHHS</sequence>
<accession>A0ABX6T7U3</accession>
<evidence type="ECO:0000256" key="4">
    <source>
        <dbReference type="SAM" id="SignalP"/>
    </source>
</evidence>
<evidence type="ECO:0000313" key="6">
    <source>
        <dbReference type="EMBL" id="QNP45479.1"/>
    </source>
</evidence>
<evidence type="ECO:0000256" key="2">
    <source>
        <dbReference type="ARBA" id="ARBA00022737"/>
    </source>
</evidence>
<evidence type="ECO:0000259" key="5">
    <source>
        <dbReference type="PROSITE" id="PS50222"/>
    </source>
</evidence>
<dbReference type="PANTHER" id="PTHR10827">
    <property type="entry name" value="RETICULOCALBIN"/>
    <property type="match status" value="1"/>
</dbReference>
<dbReference type="PROSITE" id="PS00018">
    <property type="entry name" value="EF_HAND_1"/>
    <property type="match status" value="1"/>
</dbReference>
<dbReference type="InterPro" id="IPR018247">
    <property type="entry name" value="EF_Hand_1_Ca_BS"/>
</dbReference>
<evidence type="ECO:0000256" key="1">
    <source>
        <dbReference type="ARBA" id="ARBA00022723"/>
    </source>
</evidence>
<name>A0ABX6T7U3_9SPHN</name>
<gene>
    <name evidence="6" type="ORF">H9L14_13025</name>
</gene>
<dbReference type="PROSITE" id="PS50222">
    <property type="entry name" value="EF_HAND_2"/>
    <property type="match status" value="3"/>
</dbReference>
<feature type="chain" id="PRO_5046484030" evidence="4">
    <location>
        <begin position="20"/>
        <end position="205"/>
    </location>
</feature>
<keyword evidence="1" id="KW-0479">Metal-binding</keyword>